<dbReference type="InterPro" id="IPR005119">
    <property type="entry name" value="LysR_subst-bd"/>
</dbReference>
<evidence type="ECO:0000256" key="1">
    <source>
        <dbReference type="ARBA" id="ARBA00009437"/>
    </source>
</evidence>
<dbReference type="GO" id="GO:0003700">
    <property type="term" value="F:DNA-binding transcription factor activity"/>
    <property type="evidence" value="ECO:0007669"/>
    <property type="project" value="InterPro"/>
</dbReference>
<dbReference type="Pfam" id="PF03466">
    <property type="entry name" value="LysR_substrate"/>
    <property type="match status" value="1"/>
</dbReference>
<dbReference type="Gene3D" id="3.40.190.290">
    <property type="match status" value="1"/>
</dbReference>
<dbReference type="SUPFAM" id="SSF46785">
    <property type="entry name" value="Winged helix' DNA-binding domain"/>
    <property type="match status" value="1"/>
</dbReference>
<dbReference type="Proteomes" id="UP000199766">
    <property type="component" value="Unassembled WGS sequence"/>
</dbReference>
<dbReference type="STRING" id="180197.SAMN02982919_00283"/>
<comment type="similarity">
    <text evidence="1">Belongs to the LysR transcriptional regulatory family.</text>
</comment>
<name>A0A1H9EEU7_9BURK</name>
<protein>
    <submittedName>
        <fullName evidence="6">DNA-binding transcriptional regulator, LysR family</fullName>
    </submittedName>
</protein>
<gene>
    <name evidence="6" type="ORF">SAMN02982919_00283</name>
</gene>
<accession>A0A1H9EEU7</accession>
<dbReference type="RefSeq" id="WP_091451606.1">
    <property type="nucleotide sequence ID" value="NZ_FOGD01000001.1"/>
</dbReference>
<evidence type="ECO:0000313" key="6">
    <source>
        <dbReference type="EMBL" id="SEQ24250.1"/>
    </source>
</evidence>
<dbReference type="PROSITE" id="PS50931">
    <property type="entry name" value="HTH_LYSR"/>
    <property type="match status" value="1"/>
</dbReference>
<dbReference type="Pfam" id="PF00126">
    <property type="entry name" value="HTH_1"/>
    <property type="match status" value="1"/>
</dbReference>
<dbReference type="GO" id="GO:0000976">
    <property type="term" value="F:transcription cis-regulatory region binding"/>
    <property type="evidence" value="ECO:0007669"/>
    <property type="project" value="TreeGrafter"/>
</dbReference>
<dbReference type="InterPro" id="IPR036388">
    <property type="entry name" value="WH-like_DNA-bd_sf"/>
</dbReference>
<dbReference type="InterPro" id="IPR000847">
    <property type="entry name" value="LysR_HTH_N"/>
</dbReference>
<dbReference type="PANTHER" id="PTHR30126:SF4">
    <property type="entry name" value="LYSR FAMILY TRANSCRIPTIONAL REGULATOR"/>
    <property type="match status" value="1"/>
</dbReference>
<dbReference type="OrthoDB" id="5293066at2"/>
<reference evidence="6 7" key="1">
    <citation type="submission" date="2016-10" db="EMBL/GenBank/DDBJ databases">
        <authorList>
            <person name="de Groot N.N."/>
        </authorList>
    </citation>
    <scope>NUCLEOTIDE SEQUENCE [LARGE SCALE GENOMIC DNA]</scope>
    <source>
        <strain evidence="6 7">ATCC 35958</strain>
    </source>
</reference>
<keyword evidence="7" id="KW-1185">Reference proteome</keyword>
<evidence type="ECO:0000256" key="3">
    <source>
        <dbReference type="ARBA" id="ARBA00023125"/>
    </source>
</evidence>
<dbReference type="EMBL" id="FOGD01000001">
    <property type="protein sequence ID" value="SEQ24250.1"/>
    <property type="molecule type" value="Genomic_DNA"/>
</dbReference>
<keyword evidence="4" id="KW-0804">Transcription</keyword>
<sequence>MRNPRDVLTPDSLAMLQEIAVAGSFAAAARSLGLVPSALTYRVRQIEEALDVLLFDRSSRQAKPTPAGTELLREGQRLLQDVEAVAHRVRRVATGWEPQLTIAVDGAMSPYTVLELVQAFYDLAPPTRLKLRDEILTGTLEALTSGRADLAIGVAVNASNVAGLQLEMLGDSAFLFAVAPHHPLAQAPEPISDACLLQHRLVAVADSAHSSQTSIGLMGGQDVLTVASMQAKLQAQLRGLGCGFLPTAMARPYLEAGRLVTRKVGRSERNVRMYYAWKGTQKPAGRALQWWLEQLRSRTTRAALLENHHHF</sequence>
<dbReference type="Gene3D" id="1.10.10.10">
    <property type="entry name" value="Winged helix-like DNA-binding domain superfamily/Winged helix DNA-binding domain"/>
    <property type="match status" value="1"/>
</dbReference>
<organism evidence="6 7">
    <name type="scientific">Giesbergeria anulus</name>
    <dbReference type="NCBI Taxonomy" id="180197"/>
    <lineage>
        <taxon>Bacteria</taxon>
        <taxon>Pseudomonadati</taxon>
        <taxon>Pseudomonadota</taxon>
        <taxon>Betaproteobacteria</taxon>
        <taxon>Burkholderiales</taxon>
        <taxon>Comamonadaceae</taxon>
        <taxon>Giesbergeria</taxon>
    </lineage>
</organism>
<dbReference type="PANTHER" id="PTHR30126">
    <property type="entry name" value="HTH-TYPE TRANSCRIPTIONAL REGULATOR"/>
    <property type="match status" value="1"/>
</dbReference>
<dbReference type="InterPro" id="IPR036390">
    <property type="entry name" value="WH_DNA-bd_sf"/>
</dbReference>
<keyword evidence="3 6" id="KW-0238">DNA-binding</keyword>
<dbReference type="SUPFAM" id="SSF53850">
    <property type="entry name" value="Periplasmic binding protein-like II"/>
    <property type="match status" value="1"/>
</dbReference>
<evidence type="ECO:0000256" key="2">
    <source>
        <dbReference type="ARBA" id="ARBA00023015"/>
    </source>
</evidence>
<proteinExistence type="inferred from homology"/>
<evidence type="ECO:0000256" key="4">
    <source>
        <dbReference type="ARBA" id="ARBA00023163"/>
    </source>
</evidence>
<feature type="domain" description="HTH lysR-type" evidence="5">
    <location>
        <begin position="8"/>
        <end position="65"/>
    </location>
</feature>
<evidence type="ECO:0000313" key="7">
    <source>
        <dbReference type="Proteomes" id="UP000199766"/>
    </source>
</evidence>
<keyword evidence="2" id="KW-0805">Transcription regulation</keyword>
<dbReference type="AlphaFoldDB" id="A0A1H9EEU7"/>
<evidence type="ECO:0000259" key="5">
    <source>
        <dbReference type="PROSITE" id="PS50931"/>
    </source>
</evidence>